<dbReference type="Proteomes" id="UP000005777">
    <property type="component" value="Unassembled WGS sequence"/>
</dbReference>
<evidence type="ECO:0000256" key="1">
    <source>
        <dbReference type="ARBA" id="ARBA00009670"/>
    </source>
</evidence>
<dbReference type="HOGENOM" id="CLU_006533_0_2_11"/>
<evidence type="ECO:0000313" key="6">
    <source>
        <dbReference type="Proteomes" id="UP000005777"/>
    </source>
</evidence>
<evidence type="ECO:0000256" key="2">
    <source>
        <dbReference type="SAM" id="MobiDB-lite"/>
    </source>
</evidence>
<dbReference type="eggNOG" id="COG0661">
    <property type="taxonomic scope" value="Bacteria"/>
</dbReference>
<evidence type="ECO:0000259" key="4">
    <source>
        <dbReference type="Pfam" id="PF03109"/>
    </source>
</evidence>
<dbReference type="EMBL" id="ADCX01000002">
    <property type="protein sequence ID" value="EFG26601.1"/>
    <property type="molecule type" value="Genomic_DNA"/>
</dbReference>
<dbReference type="PANTHER" id="PTHR10566">
    <property type="entry name" value="CHAPERONE-ACTIVITY OF BC1 COMPLEX CABC1 -RELATED"/>
    <property type="match status" value="1"/>
</dbReference>
<accession>W5IHY9</accession>
<dbReference type="AlphaFoldDB" id="W5IHY9"/>
<dbReference type="PANTHER" id="PTHR10566:SF113">
    <property type="entry name" value="PROTEIN ACTIVITY OF BC1 COMPLEX KINASE 7, CHLOROPLASTIC"/>
    <property type="match status" value="1"/>
</dbReference>
<dbReference type="SUPFAM" id="SSF56112">
    <property type="entry name" value="Protein kinase-like (PK-like)"/>
    <property type="match status" value="1"/>
</dbReference>
<evidence type="ECO:0000256" key="3">
    <source>
        <dbReference type="SAM" id="Phobius"/>
    </source>
</evidence>
<reference evidence="5 6" key="1">
    <citation type="submission" date="2012-01" db="EMBL/GenBank/DDBJ databases">
        <title>The Genome Sequence of Scardovia inopinata F0304.</title>
        <authorList>
            <consortium name="The Broad Institute Genome Sequencing Platform"/>
            <person name="Earl A."/>
            <person name="Ward D."/>
            <person name="Feldgarden M."/>
            <person name="Gevers D."/>
            <person name="Izard J."/>
            <person name="Baranova O.V."/>
            <person name="Blanton J.M."/>
            <person name="Tanner A.C."/>
            <person name="Dewhirst F.E."/>
            <person name="Young S.K."/>
            <person name="Zeng Q."/>
            <person name="Gargeya S."/>
            <person name="Fitzgerald M."/>
            <person name="Haas B."/>
            <person name="Abouelleil A."/>
            <person name="Alvarado L."/>
            <person name="Arachchi H.M."/>
            <person name="Berlin A."/>
            <person name="Chapman S.B."/>
            <person name="Gearin G."/>
            <person name="Goldberg J."/>
            <person name="Griggs A."/>
            <person name="Gujja S."/>
            <person name="Hansen M."/>
            <person name="Heiman D."/>
            <person name="Howarth C."/>
            <person name="Larimer J."/>
            <person name="Lui A."/>
            <person name="MacDonald P.J."/>
            <person name="McCowen C."/>
            <person name="Montmayeur A."/>
            <person name="Murphy C."/>
            <person name="Neiman D."/>
            <person name="Pearson M."/>
            <person name="Priest M."/>
            <person name="Roberts A."/>
            <person name="Saif S."/>
            <person name="Shea T."/>
            <person name="Sisk P."/>
            <person name="Stolte C."/>
            <person name="Sykes S."/>
            <person name="Wortman J."/>
            <person name="Nusbaum C."/>
            <person name="Birren B."/>
        </authorList>
    </citation>
    <scope>NUCLEOTIDE SEQUENCE [LARGE SCALE GENOMIC DNA]</scope>
    <source>
        <strain evidence="5 6">F0304</strain>
    </source>
</reference>
<dbReference type="Pfam" id="PF03109">
    <property type="entry name" value="ABC1"/>
    <property type="match status" value="1"/>
</dbReference>
<feature type="transmembrane region" description="Helical" evidence="3">
    <location>
        <begin position="518"/>
        <end position="537"/>
    </location>
</feature>
<evidence type="ECO:0000313" key="5">
    <source>
        <dbReference type="EMBL" id="EFG26601.1"/>
    </source>
</evidence>
<organism evidence="5 6">
    <name type="scientific">Scardovia inopinata F0304</name>
    <dbReference type="NCBI Taxonomy" id="641146"/>
    <lineage>
        <taxon>Bacteria</taxon>
        <taxon>Bacillati</taxon>
        <taxon>Actinomycetota</taxon>
        <taxon>Actinomycetes</taxon>
        <taxon>Bifidobacteriales</taxon>
        <taxon>Bifidobacteriaceae</taxon>
        <taxon>Scardovia</taxon>
    </lineage>
</organism>
<comment type="caution">
    <text evidence="5">The sequence shown here is derived from an EMBL/GenBank/DDBJ whole genome shotgun (WGS) entry which is preliminary data.</text>
</comment>
<dbReference type="InterPro" id="IPR011009">
    <property type="entry name" value="Kinase-like_dom_sf"/>
</dbReference>
<gene>
    <name evidence="5" type="ORF">HMPREF9020_00223</name>
</gene>
<sequence>MTSEQLDSQQPSDSADAGQTDAQMADKPVSDDQAADISSAAWSQNRRQGRAKRLAQIAGITHKYDIPRSMTPAKLRMALEELGPTFVKVGQILSMRSEILSEEYCNELAKLKSDADPMPFNLVKATVEHEYHCPIDKVFSFIDPQPLGSASLAQVHRATLITGEDVAIKVQRPGVKETMAQDIEIIRFVANAATKIASQNSQIIDFMGVVDELWETFQSETDFTVEAKNLQEFKAFANDYAYMDCPRPYMHLCTQHIVVMDYIDGIPISDFAALRKEGYDLEEIGTKLVDNYATQVLDKGFFHADPHSGNIIIRGGQIVLIDLGMVGRISSEMRSILRQMIFAVPRKDSVTLEEGLLRLADISSSGQQVDNAALLADIDLIISDFGTVDLNDLDIGKFIMSMMQLASRNKLKLPGSITTVARSLVTLEGLVNQLMPQANIIDIITSHVISSVKPADYVKQEATKLGLESQTALYGALNAMTEAGTAARMLTRGQLKTNLELVGSEEPLRQLSFMVDRLTIALIVVGLYVGSSIVYFARIKPVVFGIPVIGFMGYIVAFVLSCWIVIDIMRKNRDLKRKGKTK</sequence>
<comment type="similarity">
    <text evidence="1">Belongs to the protein kinase superfamily. ADCK protein kinase family.</text>
</comment>
<feature type="compositionally biased region" description="Polar residues" evidence="2">
    <location>
        <begin position="1"/>
        <end position="13"/>
    </location>
</feature>
<protein>
    <recommendedName>
        <fullName evidence="4">ABC1 atypical kinase-like domain-containing protein</fullName>
    </recommendedName>
</protein>
<dbReference type="RefSeq" id="WP_006292563.1">
    <property type="nucleotide sequence ID" value="NZ_GG770225.1"/>
</dbReference>
<keyword evidence="3" id="KW-0812">Transmembrane</keyword>
<keyword evidence="3" id="KW-1133">Transmembrane helix</keyword>
<dbReference type="CDD" id="cd05121">
    <property type="entry name" value="ABC1_ADCK3-like"/>
    <property type="match status" value="1"/>
</dbReference>
<dbReference type="InterPro" id="IPR004147">
    <property type="entry name" value="ABC1_dom"/>
</dbReference>
<keyword evidence="6" id="KW-1185">Reference proteome</keyword>
<feature type="region of interest" description="Disordered" evidence="2">
    <location>
        <begin position="1"/>
        <end position="48"/>
    </location>
</feature>
<dbReference type="InterPro" id="IPR050154">
    <property type="entry name" value="UbiB_kinase"/>
</dbReference>
<name>W5IHY9_SCAIO</name>
<keyword evidence="3" id="KW-0472">Membrane</keyword>
<feature type="domain" description="ABC1 atypical kinase-like" evidence="4">
    <location>
        <begin position="110"/>
        <end position="351"/>
    </location>
</feature>
<feature type="transmembrane region" description="Helical" evidence="3">
    <location>
        <begin position="543"/>
        <end position="566"/>
    </location>
</feature>
<feature type="compositionally biased region" description="Low complexity" evidence="2">
    <location>
        <begin position="31"/>
        <end position="43"/>
    </location>
</feature>
<proteinExistence type="inferred from homology"/>